<dbReference type="EMBL" id="KL596697">
    <property type="protein sequence ID" value="KER28547.1"/>
    <property type="molecule type" value="Genomic_DNA"/>
</dbReference>
<sequence length="93" mass="10197">MQQPSIPSNDQKLAFRNATRISSGPRNQLPLKEGQTKLMVRELDVTGDSQLGALPNPLINQNISRSQDHSRSSGRLLLIPPLESPNLTSRVAV</sequence>
<dbReference type="GeneID" id="20318861"/>
<evidence type="ECO:0000313" key="2">
    <source>
        <dbReference type="EMBL" id="KER28547.1"/>
    </source>
</evidence>
<feature type="region of interest" description="Disordered" evidence="1">
    <location>
        <begin position="49"/>
        <end position="81"/>
    </location>
</feature>
<feature type="compositionally biased region" description="Polar residues" evidence="1">
    <location>
        <begin position="1"/>
        <end position="11"/>
    </location>
</feature>
<feature type="region of interest" description="Disordered" evidence="1">
    <location>
        <begin position="1"/>
        <end position="34"/>
    </location>
</feature>
<name>A0A074ZRU1_OPIVI</name>
<protein>
    <submittedName>
        <fullName evidence="2">Uncharacterized protein</fullName>
    </submittedName>
</protein>
<dbReference type="RefSeq" id="XP_009167734.1">
    <property type="nucleotide sequence ID" value="XM_009169470.1"/>
</dbReference>
<dbReference type="AlphaFoldDB" id="A0A074ZRU1"/>
<proteinExistence type="predicted"/>
<dbReference type="Proteomes" id="UP000054324">
    <property type="component" value="Unassembled WGS sequence"/>
</dbReference>
<dbReference type="KEGG" id="ovi:T265_04679"/>
<gene>
    <name evidence="2" type="ORF">T265_04679</name>
</gene>
<dbReference type="CTD" id="20318861"/>
<evidence type="ECO:0000256" key="1">
    <source>
        <dbReference type="SAM" id="MobiDB-lite"/>
    </source>
</evidence>
<organism evidence="2 3">
    <name type="scientific">Opisthorchis viverrini</name>
    <name type="common">Southeast Asian liver fluke</name>
    <dbReference type="NCBI Taxonomy" id="6198"/>
    <lineage>
        <taxon>Eukaryota</taxon>
        <taxon>Metazoa</taxon>
        <taxon>Spiralia</taxon>
        <taxon>Lophotrochozoa</taxon>
        <taxon>Platyhelminthes</taxon>
        <taxon>Trematoda</taxon>
        <taxon>Digenea</taxon>
        <taxon>Opisthorchiida</taxon>
        <taxon>Opisthorchiata</taxon>
        <taxon>Opisthorchiidae</taxon>
        <taxon>Opisthorchis</taxon>
    </lineage>
</organism>
<reference evidence="2 3" key="1">
    <citation type="submission" date="2013-11" db="EMBL/GenBank/DDBJ databases">
        <title>Opisthorchis viverrini - life in the bile duct.</title>
        <authorList>
            <person name="Young N.D."/>
            <person name="Nagarajan N."/>
            <person name="Lin S.J."/>
            <person name="Korhonen P.K."/>
            <person name="Jex A.R."/>
            <person name="Hall R.S."/>
            <person name="Safavi-Hemami H."/>
            <person name="Kaewkong W."/>
            <person name="Bertrand D."/>
            <person name="Gao S."/>
            <person name="Seet Q."/>
            <person name="Wongkham S."/>
            <person name="Teh B.T."/>
            <person name="Wongkham C."/>
            <person name="Intapan P.M."/>
            <person name="Maleewong W."/>
            <person name="Yang X."/>
            <person name="Hu M."/>
            <person name="Wang Z."/>
            <person name="Hofmann A."/>
            <person name="Sternberg P.W."/>
            <person name="Tan P."/>
            <person name="Wang J."/>
            <person name="Gasser R.B."/>
        </authorList>
    </citation>
    <scope>NUCLEOTIDE SEQUENCE [LARGE SCALE GENOMIC DNA]</scope>
</reference>
<keyword evidence="3" id="KW-1185">Reference proteome</keyword>
<accession>A0A074ZRU1</accession>
<evidence type="ECO:0000313" key="3">
    <source>
        <dbReference type="Proteomes" id="UP000054324"/>
    </source>
</evidence>